<keyword evidence="2" id="KW-1133">Transmembrane helix</keyword>
<keyword evidence="4" id="KW-1185">Reference proteome</keyword>
<feature type="region of interest" description="Disordered" evidence="1">
    <location>
        <begin position="1"/>
        <end position="29"/>
    </location>
</feature>
<keyword evidence="3" id="KW-0032">Aminotransferase</keyword>
<feature type="compositionally biased region" description="Pro residues" evidence="1">
    <location>
        <begin position="1"/>
        <end position="22"/>
    </location>
</feature>
<keyword evidence="3" id="KW-0670">Pyruvate</keyword>
<protein>
    <submittedName>
        <fullName evidence="3">Serine--pyruvate aminotransferase</fullName>
    </submittedName>
</protein>
<evidence type="ECO:0000313" key="4">
    <source>
        <dbReference type="Proteomes" id="UP000189677"/>
    </source>
</evidence>
<reference evidence="3 4" key="1">
    <citation type="submission" date="2016-11" db="EMBL/GenBank/DDBJ databases">
        <title>Complete genome sequence of Streptomyces niveus SCSIO 3406.</title>
        <authorList>
            <person name="Zhu Q."/>
            <person name="Cheng W."/>
            <person name="Song Y."/>
            <person name="Li Q."/>
            <person name="Ju J."/>
        </authorList>
    </citation>
    <scope>NUCLEOTIDE SEQUENCE [LARGE SCALE GENOMIC DNA]</scope>
    <source>
        <strain evidence="3 4">SCSIO 3406</strain>
    </source>
</reference>
<feature type="transmembrane region" description="Helical" evidence="2">
    <location>
        <begin position="96"/>
        <end position="120"/>
    </location>
</feature>
<sequence length="506" mass="54383">MATAPPPKPEPTPAAQPEPPTTPGSDTPGTDNWLARMALRFTAFTEKWLPDALGFVLVGTFAVFALGLATGEGLYGRPDDPADTAGFGLVDAWGQGFWSLITFTLQMAMIIIAGYAVAVSPPMSRLIARIARVPRTPRGAIAFTAAVAMATSYLNWAFSLIFTAILAKEIARRIQGVDYRALGAMAFLGLGTVWAQGLSGSAALQVASEASSPPAVQEVIADGRGSGLIPLTDTIFLWQGMVATAIIFVIAVVMAWFLSPSPERAKTAEQLGIELGPSVAEKRAETRRNRPGEWIEYSPVFAILLFSLGVWYLVRHFALAEGDPLNALDLNTVNLILILLALILHWRPVRLAQAVKEGTPAASGVLLQFPLYGGIFGMIAFTGLSKTIAGWLVSVSNEFFYPALIAIYSMVLGVFVPSGGSKWVIEAPYVLEAANQLQVNQGWMVVVYDLGEASANLLQPFWMLPTLTILGLKARDIMGYTFAMFLACFPAVLILVTLFARTLPFP</sequence>
<feature type="transmembrane region" description="Helical" evidence="2">
    <location>
        <begin position="399"/>
        <end position="416"/>
    </location>
</feature>
<dbReference type="AlphaFoldDB" id="A0A1U9QX30"/>
<feature type="transmembrane region" description="Helical" evidence="2">
    <location>
        <begin position="140"/>
        <end position="167"/>
    </location>
</feature>
<feature type="transmembrane region" description="Helical" evidence="2">
    <location>
        <begin position="52"/>
        <end position="75"/>
    </location>
</feature>
<feature type="transmembrane region" description="Helical" evidence="2">
    <location>
        <begin position="294"/>
        <end position="314"/>
    </location>
</feature>
<gene>
    <name evidence="3" type="ORF">BBN63_20355</name>
</gene>
<proteinExistence type="predicted"/>
<dbReference type="PANTHER" id="PTHR41983:SF2">
    <property type="entry name" value="SHORT-CHAIN FATTY ACID TRANSPORTER-RELATED"/>
    <property type="match status" value="1"/>
</dbReference>
<keyword evidence="3" id="KW-0808">Transferase</keyword>
<dbReference type="GO" id="GO:0005886">
    <property type="term" value="C:plasma membrane"/>
    <property type="evidence" value="ECO:0007669"/>
    <property type="project" value="TreeGrafter"/>
</dbReference>
<dbReference type="InterPro" id="IPR006160">
    <property type="entry name" value="SCFA_transpt_AtoE"/>
</dbReference>
<organism evidence="3 4">
    <name type="scientific">Streptomyces niveus</name>
    <name type="common">Streptomyces spheroides</name>
    <dbReference type="NCBI Taxonomy" id="193462"/>
    <lineage>
        <taxon>Bacteria</taxon>
        <taxon>Bacillati</taxon>
        <taxon>Actinomycetota</taxon>
        <taxon>Actinomycetes</taxon>
        <taxon>Kitasatosporales</taxon>
        <taxon>Streptomycetaceae</taxon>
        <taxon>Streptomyces</taxon>
    </lineage>
</organism>
<dbReference type="Pfam" id="PF02667">
    <property type="entry name" value="SCFA_trans"/>
    <property type="match status" value="1"/>
</dbReference>
<dbReference type="PANTHER" id="PTHR41983">
    <property type="entry name" value="SHORT-CHAIN FATTY ACID TRANSPORTER-RELATED"/>
    <property type="match status" value="1"/>
</dbReference>
<keyword evidence="2" id="KW-0472">Membrane</keyword>
<evidence type="ECO:0000256" key="2">
    <source>
        <dbReference type="SAM" id="Phobius"/>
    </source>
</evidence>
<dbReference type="GO" id="GO:0008483">
    <property type="term" value="F:transaminase activity"/>
    <property type="evidence" value="ECO:0007669"/>
    <property type="project" value="UniProtKB-KW"/>
</dbReference>
<dbReference type="EMBL" id="CP018047">
    <property type="protein sequence ID" value="AQU68215.1"/>
    <property type="molecule type" value="Genomic_DNA"/>
</dbReference>
<dbReference type="OrthoDB" id="9342495at2"/>
<feature type="transmembrane region" description="Helical" evidence="2">
    <location>
        <begin position="179"/>
        <end position="197"/>
    </location>
</feature>
<dbReference type="KEGG" id="snw:BBN63_20355"/>
<name>A0A1U9QX30_STRNV</name>
<feature type="transmembrane region" description="Helical" evidence="2">
    <location>
        <begin position="365"/>
        <end position="393"/>
    </location>
</feature>
<dbReference type="Proteomes" id="UP000189677">
    <property type="component" value="Chromosome"/>
</dbReference>
<accession>A0A1U9QX30</accession>
<evidence type="ECO:0000256" key="1">
    <source>
        <dbReference type="SAM" id="MobiDB-lite"/>
    </source>
</evidence>
<feature type="transmembrane region" description="Helical" evidence="2">
    <location>
        <begin position="477"/>
        <end position="500"/>
    </location>
</feature>
<keyword evidence="2" id="KW-0812">Transmembrane</keyword>
<evidence type="ECO:0000313" key="3">
    <source>
        <dbReference type="EMBL" id="AQU68215.1"/>
    </source>
</evidence>
<dbReference type="RefSeq" id="WP_078076810.1">
    <property type="nucleotide sequence ID" value="NZ_CP018047.1"/>
</dbReference>
<feature type="transmembrane region" description="Helical" evidence="2">
    <location>
        <begin position="326"/>
        <end position="344"/>
    </location>
</feature>
<feature type="transmembrane region" description="Helical" evidence="2">
    <location>
        <begin position="235"/>
        <end position="258"/>
    </location>
</feature>